<dbReference type="PROSITE" id="PS50110">
    <property type="entry name" value="RESPONSE_REGULATORY"/>
    <property type="match status" value="1"/>
</dbReference>
<dbReference type="CDD" id="cd18774">
    <property type="entry name" value="PDC2_HK_sensor"/>
    <property type="match status" value="1"/>
</dbReference>
<dbReference type="SMART" id="SM00448">
    <property type="entry name" value="REC"/>
    <property type="match status" value="1"/>
</dbReference>
<dbReference type="OrthoDB" id="9796100at2"/>
<dbReference type="InterPro" id="IPR011006">
    <property type="entry name" value="CheY-like_superfamily"/>
</dbReference>
<comment type="catalytic activity">
    <reaction evidence="1">
        <text>ATP + protein L-histidine = ADP + protein N-phospho-L-histidine.</text>
        <dbReference type="EC" id="2.7.13.3"/>
    </reaction>
</comment>
<evidence type="ECO:0000259" key="7">
    <source>
        <dbReference type="PROSITE" id="PS50109"/>
    </source>
</evidence>
<comment type="caution">
    <text evidence="9">The sequence shown here is derived from an EMBL/GenBank/DDBJ whole genome shotgun (WGS) entry which is preliminary data.</text>
</comment>
<proteinExistence type="predicted"/>
<keyword evidence="5" id="KW-0175">Coiled coil</keyword>
<dbReference type="SUPFAM" id="SSF52172">
    <property type="entry name" value="CheY-like"/>
    <property type="match status" value="1"/>
</dbReference>
<evidence type="ECO:0000259" key="8">
    <source>
        <dbReference type="PROSITE" id="PS50110"/>
    </source>
</evidence>
<accession>A0A327KW82</accession>
<dbReference type="SMART" id="SM00387">
    <property type="entry name" value="HATPase_c"/>
    <property type="match status" value="1"/>
</dbReference>
<name>A0A327KW82_9BRAD</name>
<dbReference type="PANTHER" id="PTHR43065">
    <property type="entry name" value="SENSOR HISTIDINE KINASE"/>
    <property type="match status" value="1"/>
</dbReference>
<dbReference type="EC" id="2.7.13.3" evidence="2"/>
<dbReference type="InterPro" id="IPR003594">
    <property type="entry name" value="HATPase_dom"/>
</dbReference>
<feature type="modified residue" description="4-aspartylphosphate" evidence="4">
    <location>
        <position position="713"/>
    </location>
</feature>
<dbReference type="InterPro" id="IPR001789">
    <property type="entry name" value="Sig_transdc_resp-reg_receiver"/>
</dbReference>
<evidence type="ECO:0000256" key="2">
    <source>
        <dbReference type="ARBA" id="ARBA00012438"/>
    </source>
</evidence>
<dbReference type="Pfam" id="PF02518">
    <property type="entry name" value="HATPase_c"/>
    <property type="match status" value="1"/>
</dbReference>
<dbReference type="Gene3D" id="3.30.565.10">
    <property type="entry name" value="Histidine kinase-like ATPase, C-terminal domain"/>
    <property type="match status" value="1"/>
</dbReference>
<keyword evidence="6" id="KW-0472">Membrane</keyword>
<evidence type="ECO:0000313" key="9">
    <source>
        <dbReference type="EMBL" id="RAI43069.1"/>
    </source>
</evidence>
<dbReference type="InterPro" id="IPR003661">
    <property type="entry name" value="HisK_dim/P_dom"/>
</dbReference>
<evidence type="ECO:0000313" key="10">
    <source>
        <dbReference type="Proteomes" id="UP000249130"/>
    </source>
</evidence>
<gene>
    <name evidence="9" type="ORF">CH341_16215</name>
</gene>
<feature type="transmembrane region" description="Helical" evidence="6">
    <location>
        <begin position="290"/>
        <end position="311"/>
    </location>
</feature>
<dbReference type="InterPro" id="IPR036890">
    <property type="entry name" value="HATPase_C_sf"/>
</dbReference>
<organism evidence="9 10">
    <name type="scientific">Rhodoplanes roseus</name>
    <dbReference type="NCBI Taxonomy" id="29409"/>
    <lineage>
        <taxon>Bacteria</taxon>
        <taxon>Pseudomonadati</taxon>
        <taxon>Pseudomonadota</taxon>
        <taxon>Alphaproteobacteria</taxon>
        <taxon>Hyphomicrobiales</taxon>
        <taxon>Nitrobacteraceae</taxon>
        <taxon>Rhodoplanes</taxon>
    </lineage>
</organism>
<feature type="domain" description="Response regulatory" evidence="8">
    <location>
        <begin position="662"/>
        <end position="779"/>
    </location>
</feature>
<keyword evidence="6" id="KW-1133">Transmembrane helix</keyword>
<dbReference type="PROSITE" id="PS50109">
    <property type="entry name" value="HIS_KIN"/>
    <property type="match status" value="1"/>
</dbReference>
<keyword evidence="10" id="KW-1185">Reference proteome</keyword>
<feature type="domain" description="Histidine kinase" evidence="7">
    <location>
        <begin position="413"/>
        <end position="639"/>
    </location>
</feature>
<dbReference type="PANTHER" id="PTHR43065:SF49">
    <property type="entry name" value="HISTIDINE KINASE"/>
    <property type="match status" value="1"/>
</dbReference>
<dbReference type="EMBL" id="NPEX01000108">
    <property type="protein sequence ID" value="RAI43069.1"/>
    <property type="molecule type" value="Genomic_DNA"/>
</dbReference>
<feature type="transmembrane region" description="Helical" evidence="6">
    <location>
        <begin position="25"/>
        <end position="49"/>
    </location>
</feature>
<reference evidence="9 10" key="1">
    <citation type="submission" date="2017-07" db="EMBL/GenBank/DDBJ databases">
        <title>Draft Genome Sequences of Select Purple Nonsulfur Bacteria.</title>
        <authorList>
            <person name="Lasarre B."/>
            <person name="Mckinlay J.B."/>
        </authorList>
    </citation>
    <scope>NUCLEOTIDE SEQUENCE [LARGE SCALE GENOMIC DNA]</scope>
    <source>
        <strain evidence="9 10">DSM 5909</strain>
    </source>
</reference>
<evidence type="ECO:0000256" key="3">
    <source>
        <dbReference type="ARBA" id="ARBA00022553"/>
    </source>
</evidence>
<dbReference type="Gene3D" id="3.40.50.2300">
    <property type="match status" value="1"/>
</dbReference>
<evidence type="ECO:0000256" key="5">
    <source>
        <dbReference type="SAM" id="Coils"/>
    </source>
</evidence>
<dbReference type="Gene3D" id="1.10.287.130">
    <property type="match status" value="1"/>
</dbReference>
<dbReference type="Pfam" id="PF00072">
    <property type="entry name" value="Response_reg"/>
    <property type="match status" value="1"/>
</dbReference>
<feature type="coiled-coil region" evidence="5">
    <location>
        <begin position="359"/>
        <end position="404"/>
    </location>
</feature>
<dbReference type="Pfam" id="PF00512">
    <property type="entry name" value="HisKA"/>
    <property type="match status" value="1"/>
</dbReference>
<dbReference type="Proteomes" id="UP000249130">
    <property type="component" value="Unassembled WGS sequence"/>
</dbReference>
<dbReference type="SMART" id="SM00388">
    <property type="entry name" value="HisKA"/>
    <property type="match status" value="1"/>
</dbReference>
<dbReference type="Gene3D" id="3.30.450.20">
    <property type="entry name" value="PAS domain"/>
    <property type="match status" value="1"/>
</dbReference>
<dbReference type="RefSeq" id="WP_111420063.1">
    <property type="nucleotide sequence ID" value="NZ_NPEX01000108.1"/>
</dbReference>
<dbReference type="GO" id="GO:0000155">
    <property type="term" value="F:phosphorelay sensor kinase activity"/>
    <property type="evidence" value="ECO:0007669"/>
    <property type="project" value="InterPro"/>
</dbReference>
<dbReference type="InterPro" id="IPR005467">
    <property type="entry name" value="His_kinase_dom"/>
</dbReference>
<protein>
    <recommendedName>
        <fullName evidence="2">histidine kinase</fullName>
        <ecNumber evidence="2">2.7.13.3</ecNumber>
    </recommendedName>
</protein>
<evidence type="ECO:0000256" key="1">
    <source>
        <dbReference type="ARBA" id="ARBA00000085"/>
    </source>
</evidence>
<dbReference type="InterPro" id="IPR004358">
    <property type="entry name" value="Sig_transdc_His_kin-like_C"/>
</dbReference>
<dbReference type="SUPFAM" id="SSF55874">
    <property type="entry name" value="ATPase domain of HSP90 chaperone/DNA topoisomerase II/histidine kinase"/>
    <property type="match status" value="1"/>
</dbReference>
<dbReference type="PRINTS" id="PR00344">
    <property type="entry name" value="BCTRLSENSOR"/>
</dbReference>
<keyword evidence="3 4" id="KW-0597">Phosphoprotein</keyword>
<dbReference type="SUPFAM" id="SSF47384">
    <property type="entry name" value="Homodimeric domain of signal transducing histidine kinase"/>
    <property type="match status" value="1"/>
</dbReference>
<sequence>MHAPQPAQPDSAAGRTRPRTLSFHLFSFGLGIVLPALFFAVFIAVQYYASERSRLEDSLRSEARALATAIDREIVGVTTTLEALATAPALKRGDLATFYQQAQDVRAEQNFHISVRDLSGTALTATRLPFGGRLENNPVEVREIDRIAIQSDRRAVSDVFLGLVTGRPTVQIVVPATIESRREYVVGASIAPEFFQEVLQRARLQDGWLATAIDGRGVFVVRSHQHEEFVGKKAPPHLVNAAVRSAGLYEDRSPDGISSVVAYDTSQLTGWRVIVSAPVSIIDDALRRSVLVVVGLGALLAVLALALADVVRRRILKSVERLQTAAHSLRDGRIPPHIPTPIKEFDDVGSILVGAASDLRSRERERDLAEAALKRLNENLERRVEAAMKEQEHAEAQLRQLQKMEAVGQLTGGIAHDFNNLLTVVIGNLGMLRNRVAHLDDPRLIRNVEAALDGAGRAAQLTSRLLAFSRQSPLQPSVVNANRLITGMMDLLTRTLGETIQLETELSEHLWRIEVDPHLLESALLNLAVNARDSMPEGGRLRLCTANVSVSEALAQTFGKELQPGEYVSVAVSDAGHGMPPDVKARVFEPFYTTKPVGQGTGLGLAQVYGFVKQSGGHITIDSEVDCGTTVRLYFPRDDRAEGVVAEGPPRKGVPRVVADALILVVEDDPRVSEFTLSALKEAGYRVLAAPDGVAALQALQDHRGDIRLLFTDMVLSGAMNGRTLADEAVRLSPAIKVLFTTGYTQDKVLAERRREGSAQVLSKPFDGIQLLNAIAHALDGS</sequence>
<keyword evidence="6" id="KW-0812">Transmembrane</keyword>
<evidence type="ECO:0000256" key="6">
    <source>
        <dbReference type="SAM" id="Phobius"/>
    </source>
</evidence>
<dbReference type="AlphaFoldDB" id="A0A327KW82"/>
<dbReference type="CDD" id="cd00082">
    <property type="entry name" value="HisKA"/>
    <property type="match status" value="1"/>
</dbReference>
<evidence type="ECO:0000256" key="4">
    <source>
        <dbReference type="PROSITE-ProRule" id="PRU00169"/>
    </source>
</evidence>
<dbReference type="InterPro" id="IPR036097">
    <property type="entry name" value="HisK_dim/P_sf"/>
</dbReference>